<dbReference type="EMBL" id="JWIR02000027">
    <property type="protein sequence ID" value="KKB40679.1"/>
    <property type="molecule type" value="Genomic_DNA"/>
</dbReference>
<evidence type="ECO:0000313" key="8">
    <source>
        <dbReference type="Proteomes" id="UP000031563"/>
    </source>
</evidence>
<dbReference type="GO" id="GO:0008198">
    <property type="term" value="F:ferrous iron binding"/>
    <property type="evidence" value="ECO:0007669"/>
    <property type="project" value="InterPro"/>
</dbReference>
<name>A0A0F5I4V4_BACTR</name>
<evidence type="ECO:0000256" key="3">
    <source>
        <dbReference type="ARBA" id="ARBA00022723"/>
    </source>
</evidence>
<reference evidence="7" key="1">
    <citation type="submission" date="2015-02" db="EMBL/GenBank/DDBJ databases">
        <title>Genome Assembly of Bacillaceae bacterium MTCC 8252.</title>
        <authorList>
            <person name="Verma A."/>
            <person name="Khatri I."/>
            <person name="Mual P."/>
            <person name="Subramanian S."/>
            <person name="Krishnamurthi S."/>
        </authorList>
    </citation>
    <scope>NUCLEOTIDE SEQUENCE [LARGE SCALE GENOMIC DNA]</scope>
    <source>
        <strain evidence="7">MTCC 8252</strain>
    </source>
</reference>
<dbReference type="CDD" id="cd07363">
    <property type="entry name" value="45_DOPA_Dioxygenase"/>
    <property type="match status" value="1"/>
</dbReference>
<accession>A0A0F5I4V4</accession>
<dbReference type="InterPro" id="IPR004183">
    <property type="entry name" value="Xdiol_dOase_suB"/>
</dbReference>
<dbReference type="PANTHER" id="PTHR30096:SF0">
    <property type="entry name" value="4,5-DOPA DIOXYGENASE EXTRADIOL-LIKE PROTEIN"/>
    <property type="match status" value="1"/>
</dbReference>
<keyword evidence="8" id="KW-1185">Reference proteome</keyword>
<dbReference type="AlphaFoldDB" id="A0A0F5I4V4"/>
<dbReference type="PIRSF" id="PIRSF006157">
    <property type="entry name" value="Doxgns_DODA"/>
    <property type="match status" value="1"/>
</dbReference>
<keyword evidence="5" id="KW-0560">Oxidoreductase</keyword>
<dbReference type="OrthoDB" id="9790889at2"/>
<comment type="caution">
    <text evidence="7">The sequence shown here is derived from an EMBL/GenBank/DDBJ whole genome shotgun (WGS) entry which is preliminary data.</text>
</comment>
<organism evidence="7 8">
    <name type="scientific">Bacillus thermotolerans</name>
    <name type="common">Quasibacillus thermotolerans</name>
    <dbReference type="NCBI Taxonomy" id="1221996"/>
    <lineage>
        <taxon>Bacteria</taxon>
        <taxon>Bacillati</taxon>
        <taxon>Bacillota</taxon>
        <taxon>Bacilli</taxon>
        <taxon>Bacillales</taxon>
        <taxon>Bacillaceae</taxon>
        <taxon>Bacillus</taxon>
    </lineage>
</organism>
<evidence type="ECO:0000256" key="4">
    <source>
        <dbReference type="ARBA" id="ARBA00022833"/>
    </source>
</evidence>
<evidence type="ECO:0000256" key="1">
    <source>
        <dbReference type="ARBA" id="ARBA00001947"/>
    </source>
</evidence>
<dbReference type="PANTHER" id="PTHR30096">
    <property type="entry name" value="4,5-DOPA DIOXYGENASE EXTRADIOL-LIKE PROTEIN"/>
    <property type="match status" value="1"/>
</dbReference>
<dbReference type="Gene3D" id="3.40.830.10">
    <property type="entry name" value="LigB-like"/>
    <property type="match status" value="1"/>
</dbReference>
<protein>
    <recommendedName>
        <fullName evidence="6">Extradiol ring-cleavage dioxygenase class III enzyme subunit B domain-containing protein</fullName>
    </recommendedName>
</protein>
<dbReference type="GO" id="GO:0016702">
    <property type="term" value="F:oxidoreductase activity, acting on single donors with incorporation of molecular oxygen, incorporation of two atoms of oxygen"/>
    <property type="evidence" value="ECO:0007669"/>
    <property type="project" value="UniProtKB-ARBA"/>
</dbReference>
<dbReference type="RefSeq" id="WP_040047577.1">
    <property type="nucleotide sequence ID" value="NZ_JWIR02000027.1"/>
</dbReference>
<dbReference type="Proteomes" id="UP000031563">
    <property type="component" value="Unassembled WGS sequence"/>
</dbReference>
<dbReference type="Pfam" id="PF02900">
    <property type="entry name" value="LigB"/>
    <property type="match status" value="1"/>
</dbReference>
<proteinExistence type="inferred from homology"/>
<keyword evidence="3" id="KW-0479">Metal-binding</keyword>
<dbReference type="SUPFAM" id="SSF53213">
    <property type="entry name" value="LigB-like"/>
    <property type="match status" value="1"/>
</dbReference>
<comment type="similarity">
    <text evidence="2">Belongs to the DODA-type extradiol aromatic ring-opening dioxygenase family.</text>
</comment>
<evidence type="ECO:0000313" key="7">
    <source>
        <dbReference type="EMBL" id="KKB40679.1"/>
    </source>
</evidence>
<sequence>MMPAFFIAHGAPLLAIEENEYTQFLTELGKTWRKPRAIILFSAHWTSKEQQVSDVEEYSTIYDFGGFPEALYRIQYPAKGNHKLAEEIGALLSKEGISYKVDTSRGLDHGAWVILRKLYPEADIPVISMSVNPLLTPEEQYRIGQSLSALRKEEVMIIGSGGTVHNLAAVNMMKDNGTADEWALGFDEWLARRVNSWDLDSLFQYDSLAPLASYAVPPYGNEHFIPLFYAMGAADDERTAALLHRSYRYGNLSHSVWQFGS</sequence>
<gene>
    <name evidence="7" type="ORF">QY95_01253</name>
</gene>
<dbReference type="GO" id="GO:0008270">
    <property type="term" value="F:zinc ion binding"/>
    <property type="evidence" value="ECO:0007669"/>
    <property type="project" value="InterPro"/>
</dbReference>
<evidence type="ECO:0000256" key="5">
    <source>
        <dbReference type="ARBA" id="ARBA00023002"/>
    </source>
</evidence>
<evidence type="ECO:0000259" key="6">
    <source>
        <dbReference type="Pfam" id="PF02900"/>
    </source>
</evidence>
<dbReference type="STRING" id="1221996.QY95_01253"/>
<feature type="domain" description="Extradiol ring-cleavage dioxygenase class III enzyme subunit B" evidence="6">
    <location>
        <begin position="4"/>
        <end position="254"/>
    </location>
</feature>
<keyword evidence="4" id="KW-0862">Zinc</keyword>
<dbReference type="InterPro" id="IPR014436">
    <property type="entry name" value="Extradiol_dOase_DODA"/>
</dbReference>
<comment type="cofactor">
    <cofactor evidence="1">
        <name>Zn(2+)</name>
        <dbReference type="ChEBI" id="CHEBI:29105"/>
    </cofactor>
</comment>
<evidence type="ECO:0000256" key="2">
    <source>
        <dbReference type="ARBA" id="ARBA00007581"/>
    </source>
</evidence>